<name>A0A813ZV30_9BILA</name>
<dbReference type="InterPro" id="IPR057672">
    <property type="entry name" value="TPR_IPO4/5"/>
</dbReference>
<dbReference type="Pfam" id="PF18808">
    <property type="entry name" value="Importin_rep_4"/>
    <property type="match status" value="1"/>
</dbReference>
<dbReference type="InterPro" id="IPR058584">
    <property type="entry name" value="IMB1_TNPO1-like_TPR"/>
</dbReference>
<dbReference type="EMBL" id="CAJNOC010001963">
    <property type="protein sequence ID" value="CAF0903675.1"/>
    <property type="molecule type" value="Genomic_DNA"/>
</dbReference>
<dbReference type="GO" id="GO:0005634">
    <property type="term" value="C:nucleus"/>
    <property type="evidence" value="ECO:0007669"/>
    <property type="project" value="UniProtKB-SubCell"/>
</dbReference>
<dbReference type="Pfam" id="PF25780">
    <property type="entry name" value="TPR_IPO5"/>
    <property type="match status" value="1"/>
</dbReference>
<dbReference type="Gene3D" id="1.25.10.10">
    <property type="entry name" value="Leucine-rich Repeat Variant"/>
    <property type="match status" value="1"/>
</dbReference>
<dbReference type="InterPro" id="IPR041653">
    <property type="entry name" value="Importin_rep_4"/>
</dbReference>
<keyword evidence="7" id="KW-0539">Nucleus</keyword>
<dbReference type="SMART" id="SM01349">
    <property type="entry name" value="TOG"/>
    <property type="match status" value="1"/>
</dbReference>
<comment type="caution">
    <text evidence="9">The sequence shown here is derived from an EMBL/GenBank/DDBJ whole genome shotgun (WGS) entry which is preliminary data.</text>
</comment>
<dbReference type="InterPro" id="IPR040122">
    <property type="entry name" value="Importin_beta"/>
</dbReference>
<dbReference type="Pfam" id="PF13513">
    <property type="entry name" value="HEAT_EZ"/>
    <property type="match status" value="1"/>
</dbReference>
<evidence type="ECO:0000259" key="8">
    <source>
        <dbReference type="SMART" id="SM01349"/>
    </source>
</evidence>
<evidence type="ECO:0000256" key="1">
    <source>
        <dbReference type="ARBA" id="ARBA00004123"/>
    </source>
</evidence>
<dbReference type="GO" id="GO:0006606">
    <property type="term" value="P:protein import into nucleus"/>
    <property type="evidence" value="ECO:0007669"/>
    <property type="project" value="InterPro"/>
</dbReference>
<dbReference type="InterPro" id="IPR034085">
    <property type="entry name" value="TOG"/>
</dbReference>
<organism evidence="9 10">
    <name type="scientific">Brachionus calyciflorus</name>
    <dbReference type="NCBI Taxonomy" id="104777"/>
    <lineage>
        <taxon>Eukaryota</taxon>
        <taxon>Metazoa</taxon>
        <taxon>Spiralia</taxon>
        <taxon>Gnathifera</taxon>
        <taxon>Rotifera</taxon>
        <taxon>Eurotatoria</taxon>
        <taxon>Monogononta</taxon>
        <taxon>Pseudotrocha</taxon>
        <taxon>Ploima</taxon>
        <taxon>Brachionidae</taxon>
        <taxon>Brachionus</taxon>
    </lineage>
</organism>
<evidence type="ECO:0000256" key="6">
    <source>
        <dbReference type="ARBA" id="ARBA00022927"/>
    </source>
</evidence>
<dbReference type="InterPro" id="IPR041389">
    <property type="entry name" value="Importin_rep_6"/>
</dbReference>
<dbReference type="AlphaFoldDB" id="A0A813ZV30"/>
<evidence type="ECO:0000313" key="10">
    <source>
        <dbReference type="Proteomes" id="UP000663879"/>
    </source>
</evidence>
<comment type="subcellular location">
    <subcellularLocation>
        <location evidence="2">Cytoplasm</location>
    </subcellularLocation>
    <subcellularLocation>
        <location evidence="1">Nucleus</location>
    </subcellularLocation>
</comment>
<protein>
    <recommendedName>
        <fullName evidence="8">TOG domain-containing protein</fullName>
    </recommendedName>
</protein>
<dbReference type="Pfam" id="PF18829">
    <property type="entry name" value="Importin_rep_6"/>
    <property type="match status" value="1"/>
</dbReference>
<feature type="domain" description="TOG" evidence="8">
    <location>
        <begin position="346"/>
        <end position="592"/>
    </location>
</feature>
<keyword evidence="4" id="KW-0963">Cytoplasm</keyword>
<accession>A0A813ZV30</accession>
<evidence type="ECO:0000256" key="7">
    <source>
        <dbReference type="ARBA" id="ARBA00023242"/>
    </source>
</evidence>
<dbReference type="InterPro" id="IPR016024">
    <property type="entry name" value="ARM-type_fold"/>
</dbReference>
<reference evidence="9" key="1">
    <citation type="submission" date="2021-02" db="EMBL/GenBank/DDBJ databases">
        <authorList>
            <person name="Nowell W R."/>
        </authorList>
    </citation>
    <scope>NUCLEOTIDE SEQUENCE</scope>
    <source>
        <strain evidence="9">Ploen Becks lab</strain>
    </source>
</reference>
<keyword evidence="10" id="KW-1185">Reference proteome</keyword>
<dbReference type="OrthoDB" id="543373at2759"/>
<proteinExistence type="predicted"/>
<gene>
    <name evidence="9" type="ORF">OXX778_LOCUS11531</name>
</gene>
<evidence type="ECO:0000313" key="9">
    <source>
        <dbReference type="EMBL" id="CAF0903675.1"/>
    </source>
</evidence>
<dbReference type="PANTHER" id="PTHR10527">
    <property type="entry name" value="IMPORTIN BETA"/>
    <property type="match status" value="1"/>
</dbReference>
<evidence type="ECO:0000256" key="5">
    <source>
        <dbReference type="ARBA" id="ARBA00022737"/>
    </source>
</evidence>
<keyword evidence="6" id="KW-0653">Protein transport</keyword>
<sequence length="1096" mass="124365">MASEEQQFCQLLDSLMSLDNNVRQQAETTYGQIPFEHKLVYLVKCMRNNGLAVASRTLALVMLRRLISTSVDENWANLNEQIKTTLKAELLTSVQQETDQSIRKKITDVIAELARFLIDDDGTNRWPEVLQFLFELSNSQDINLKESALNIFTSFPGIFGSQEQHYIQVIHNLLSQSLSDPNKNISYLAVKAVTSFLKNHENENQTISLFRDCLPLLLKNVQESAVDNTDNEELQKCLIEIAEIAPKFLKTVLDQVFELCIHILMHNESTSRKHLALEVIVTLAENASGMIRKNAAKYVPLIVPQILAMMVDLDDDPEWSVQDEIEDEDEESNPITGESAMDRLACALGGKTMLPHILTNVNQMLANSDWRYRYAGLMTLSSTAEGAHKQMEAYLDQMVDGIVGFLKDPHPRVRYAACNCLGQMATDFAPAFEKKYHAKVVPGLLMILDDEANPRVQAHGGAALVNFAEDSPKNILLNYLEQILSKLQDVLVKKVYELANHKRKLVLEQIVTTIAAVADTVEDKFEAYYDKFMPKLKYLFVNATTPDLRLLRGKTIECISLIGLAVGKDKFLQDCQDVMETLLRTQTNFDNLEDEDPQISYMISSWARMCKILGKDFEKYLPVVMGPVLKTASFKPEIAVVDEEEVKEISDEEDWQFVTIGDQQSFGIKTTGLEEKATACSMLVCYAKELKEGFAQYTEEVTKLMVPLFKFYFHDGVRTAAAESMPHLLECAQIRGEQYVCEMWNYICNDLIKAIDSEPEQEVLAELMRAFAKCVEFMGARALNQEQVQTVIKVLDKYLAEHFTKQQQRHEMRRDEDYDDETEDQLLDEDDFDALILSKISDIIHSLFQVYKVGFSEAFDQLVAHFDRLLAPERPYTDRQWALCVWDDVIEFCGPDSIKYQGYFLKRLLESLVDEAPEIRQAASYGCGMMAMNGGAQYAQACASAVPYLIQVINDRESRSVENVQATENAISAVTKIMKYNNSAISVDQLLPTWFSWLPVYDDVEETPHTYGYLCDQVEANNEIILGVNHCNIPRIVQVIVDCISREGIDMENIVAKRMVNICKHVQSNAAMMQACVTILTPDQKECLQKLLTMST</sequence>
<evidence type="ECO:0000256" key="4">
    <source>
        <dbReference type="ARBA" id="ARBA00022490"/>
    </source>
</evidence>
<dbReference type="GO" id="GO:0005737">
    <property type="term" value="C:cytoplasm"/>
    <property type="evidence" value="ECO:0007669"/>
    <property type="project" value="UniProtKB-SubCell"/>
</dbReference>
<keyword evidence="3" id="KW-0813">Transport</keyword>
<evidence type="ECO:0000256" key="3">
    <source>
        <dbReference type="ARBA" id="ARBA00022448"/>
    </source>
</evidence>
<dbReference type="Proteomes" id="UP000663879">
    <property type="component" value="Unassembled WGS sequence"/>
</dbReference>
<dbReference type="InterPro" id="IPR011989">
    <property type="entry name" value="ARM-like"/>
</dbReference>
<dbReference type="Pfam" id="PF25574">
    <property type="entry name" value="TPR_IMB1"/>
    <property type="match status" value="1"/>
</dbReference>
<keyword evidence="5" id="KW-0677">Repeat</keyword>
<evidence type="ECO:0000256" key="2">
    <source>
        <dbReference type="ARBA" id="ARBA00004496"/>
    </source>
</evidence>
<dbReference type="SUPFAM" id="SSF48371">
    <property type="entry name" value="ARM repeat"/>
    <property type="match status" value="2"/>
</dbReference>